<keyword evidence="3" id="KW-1185">Reference proteome</keyword>
<evidence type="ECO:0000259" key="1">
    <source>
        <dbReference type="PROSITE" id="PS50076"/>
    </source>
</evidence>
<dbReference type="GO" id="GO:0044183">
    <property type="term" value="F:protein folding chaperone"/>
    <property type="evidence" value="ECO:0007669"/>
    <property type="project" value="TreeGrafter"/>
</dbReference>
<dbReference type="SMART" id="SM00271">
    <property type="entry name" value="DnaJ"/>
    <property type="match status" value="1"/>
</dbReference>
<dbReference type="GO" id="GO:0051087">
    <property type="term" value="F:protein-folding chaperone binding"/>
    <property type="evidence" value="ECO:0007669"/>
    <property type="project" value="TreeGrafter"/>
</dbReference>
<dbReference type="InterPro" id="IPR001623">
    <property type="entry name" value="DnaJ_domain"/>
</dbReference>
<dbReference type="RefSeq" id="XP_017992363.1">
    <property type="nucleotide sequence ID" value="XM_018135495.1"/>
</dbReference>
<dbReference type="AlphaFoldDB" id="A0A0M8MW45"/>
<dbReference type="Pfam" id="PF00226">
    <property type="entry name" value="DnaJ"/>
    <property type="match status" value="1"/>
</dbReference>
<evidence type="ECO:0000313" key="3">
    <source>
        <dbReference type="Proteomes" id="UP000037751"/>
    </source>
</evidence>
<dbReference type="SUPFAM" id="SSF46565">
    <property type="entry name" value="Chaperone J-domain"/>
    <property type="match status" value="1"/>
</dbReference>
<dbReference type="Proteomes" id="UP000037751">
    <property type="component" value="Unassembled WGS sequence"/>
</dbReference>
<dbReference type="STRING" id="77020.A0A0M8MW45"/>
<dbReference type="CDD" id="cd06257">
    <property type="entry name" value="DnaJ"/>
    <property type="match status" value="1"/>
</dbReference>
<dbReference type="GO" id="GO:0005634">
    <property type="term" value="C:nucleus"/>
    <property type="evidence" value="ECO:0007669"/>
    <property type="project" value="TreeGrafter"/>
</dbReference>
<dbReference type="PRINTS" id="PR00625">
    <property type="entry name" value="JDOMAIN"/>
</dbReference>
<accession>A0A0M8MW45</accession>
<proteinExistence type="predicted"/>
<dbReference type="GO" id="GO:0005737">
    <property type="term" value="C:cytoplasm"/>
    <property type="evidence" value="ECO:0007669"/>
    <property type="project" value="TreeGrafter"/>
</dbReference>
<dbReference type="GO" id="GO:0051082">
    <property type="term" value="F:unfolded protein binding"/>
    <property type="evidence" value="ECO:0007669"/>
    <property type="project" value="TreeGrafter"/>
</dbReference>
<dbReference type="InterPro" id="IPR036869">
    <property type="entry name" value="J_dom_sf"/>
</dbReference>
<dbReference type="PROSITE" id="PS50076">
    <property type="entry name" value="DNAJ_2"/>
    <property type="match status" value="1"/>
</dbReference>
<reference evidence="2 3" key="1">
    <citation type="submission" date="2015-07" db="EMBL/GenBank/DDBJ databases">
        <title>Draft Genome Sequence of Malassezia furfur CBS1878 and Malassezia pachydermatis CBS1879.</title>
        <authorList>
            <person name="Triana S."/>
            <person name="Ohm R."/>
            <person name="Gonzalez A."/>
            <person name="DeCock H."/>
            <person name="Restrepo S."/>
            <person name="Celis A."/>
        </authorList>
    </citation>
    <scope>NUCLEOTIDE SEQUENCE [LARGE SCALE GENOMIC DNA]</scope>
    <source>
        <strain evidence="2 3">CBS 1879</strain>
    </source>
</reference>
<feature type="domain" description="J" evidence="1">
    <location>
        <begin position="5"/>
        <end position="75"/>
    </location>
</feature>
<dbReference type="GeneID" id="28727370"/>
<gene>
    <name evidence="2" type="ORF">Malapachy_0983</name>
</gene>
<protein>
    <recommendedName>
        <fullName evidence="1">J domain-containing protein</fullName>
    </recommendedName>
</protein>
<evidence type="ECO:0000313" key="2">
    <source>
        <dbReference type="EMBL" id="KOS14731.1"/>
    </source>
</evidence>
<dbReference type="EMBL" id="LGAV01000003">
    <property type="protein sequence ID" value="KOS14731.1"/>
    <property type="molecule type" value="Genomic_DNA"/>
</dbReference>
<organism evidence="2 3">
    <name type="scientific">Malassezia pachydermatis</name>
    <dbReference type="NCBI Taxonomy" id="77020"/>
    <lineage>
        <taxon>Eukaryota</taxon>
        <taxon>Fungi</taxon>
        <taxon>Dikarya</taxon>
        <taxon>Basidiomycota</taxon>
        <taxon>Ustilaginomycotina</taxon>
        <taxon>Malasseziomycetes</taxon>
        <taxon>Malasseziales</taxon>
        <taxon>Malasseziaceae</taxon>
        <taxon>Malassezia</taxon>
    </lineage>
</organism>
<dbReference type="PANTHER" id="PTHR43948:SF21">
    <property type="entry name" value="DNAJ DOMAIN-CONTAINING PROTEIN"/>
    <property type="match status" value="1"/>
</dbReference>
<dbReference type="Gene3D" id="1.10.287.110">
    <property type="entry name" value="DnaJ domain"/>
    <property type="match status" value="1"/>
</dbReference>
<dbReference type="VEuPathDB" id="FungiDB:Malapachy_0983"/>
<comment type="caution">
    <text evidence="2">The sequence shown here is derived from an EMBL/GenBank/DDBJ whole genome shotgun (WGS) entry which is preliminary data.</text>
</comment>
<sequence length="199" mass="22080">MSIPDYYSILGVSPTASAEEIKKAYQRESLKCHPDRFPNATREETQAHTQRFQSVADAYYILSDKSRRAEYDALRPTSTPQPGRDDANTQSDSARFFRSHQRHQPEAEHMFADVWAELLRPEVDRHVPIWKTAGTVSGAMLGYIVGNIPGALGGAMLGNRLGAVRDAKGRAVSEVFLSLPGRERAEILRTLAVKILGSL</sequence>
<dbReference type="PANTHER" id="PTHR43948">
    <property type="entry name" value="DNAJ HOMOLOG SUBFAMILY B"/>
    <property type="match status" value="1"/>
</dbReference>
<name>A0A0M8MW45_9BASI</name>
<dbReference type="OrthoDB" id="442087at2759"/>